<keyword evidence="3" id="KW-0804">Transcription</keyword>
<evidence type="ECO:0000256" key="3">
    <source>
        <dbReference type="ARBA" id="ARBA00023163"/>
    </source>
</evidence>
<gene>
    <name evidence="6" type="ORF">ACFQ3J_19945</name>
</gene>
<keyword evidence="4" id="KW-0812">Transmembrane</keyword>
<evidence type="ECO:0000256" key="1">
    <source>
        <dbReference type="ARBA" id="ARBA00023015"/>
    </source>
</evidence>
<dbReference type="SUPFAM" id="SSF46689">
    <property type="entry name" value="Homeodomain-like"/>
    <property type="match status" value="2"/>
</dbReference>
<accession>A0ABW3PYQ2</accession>
<sequence>MLKKWNSVLANLAISHISIVLVIVLLLCSAFYVFFTNNYKEQLHNKNRIMMENTAQTIESTVLKRVEQIYLDISLDKSADLRLFADPSYTGQLSKVIDLQELIKSKVTNNSDLVHAVHLYYPEERIMLSSNHGLNYNADQGNGSVYFADWINAMRVSKDSSLWTTTRLVPQDIYSSLPDSNANALFTYVHSYPVQSSGQASDLLIAIDVKESAVSSIIQSMMPSQYKDTYTLDSSGITVSDASKGSIGVYRDYDSGVRRALMSDASSGRFMETIHHTDYVVSYHTLETTGWKIYSEVPASTFYEQSDFIQKLIVGICLFAILLGTILSGILAMASYNPIKRIVNKIKDSTDHAPDQVQNEYGLIDTAFSKLSNKVSSLEETLMANSSVIKHNVVLNMLRNAYTPDELTEELSFLGIPRPYTYYCCLLLSLGEADTESDQAKESFAHHMMNELNAGSLHEHYIIAEELPDNKMAVIVCANQAADSLLEEIAALLLSSGRSQFHLSIQLSWGCWVQEMKDIHLSYSEAVTLMKYGYFLPERTILKDRLILTREHSLEEIPQSMLSRFRDKLQTRQSEEMIGAVDTLIRTLQEGTYPAHYCHFILANIVFMYSDYLKSIRYKPPVDEQVDLYQQYLQLSDIHKFRAWLTESIATFTAQMEKRSSERAVSSIELARQYIDLHLSKDLSLDAVAAKVFISPKYLSRLFKEELGVTYTEYVTTQRLEKAKTLIESSHMTIEQVASTVGYGTSAYFIKKFKETYGCTPRNYMRSMAEQA</sequence>
<keyword evidence="1" id="KW-0805">Transcription regulation</keyword>
<dbReference type="SMART" id="SM00342">
    <property type="entry name" value="HTH_ARAC"/>
    <property type="match status" value="1"/>
</dbReference>
<dbReference type="PANTHER" id="PTHR43280">
    <property type="entry name" value="ARAC-FAMILY TRANSCRIPTIONAL REGULATOR"/>
    <property type="match status" value="1"/>
</dbReference>
<dbReference type="Pfam" id="PF12833">
    <property type="entry name" value="HTH_18"/>
    <property type="match status" value="1"/>
</dbReference>
<evidence type="ECO:0000256" key="2">
    <source>
        <dbReference type="ARBA" id="ARBA00023125"/>
    </source>
</evidence>
<evidence type="ECO:0000313" key="6">
    <source>
        <dbReference type="EMBL" id="MFD1130423.1"/>
    </source>
</evidence>
<dbReference type="PROSITE" id="PS01124">
    <property type="entry name" value="HTH_ARAC_FAMILY_2"/>
    <property type="match status" value="1"/>
</dbReference>
<feature type="domain" description="HTH araC/xylS-type" evidence="5">
    <location>
        <begin position="669"/>
        <end position="767"/>
    </location>
</feature>
<organism evidence="6 7">
    <name type="scientific">Paenibacillus provencensis</name>
    <dbReference type="NCBI Taxonomy" id="441151"/>
    <lineage>
        <taxon>Bacteria</taxon>
        <taxon>Bacillati</taxon>
        <taxon>Bacillota</taxon>
        <taxon>Bacilli</taxon>
        <taxon>Bacillales</taxon>
        <taxon>Paenibacillaceae</taxon>
        <taxon>Paenibacillus</taxon>
    </lineage>
</organism>
<proteinExistence type="predicted"/>
<dbReference type="InterPro" id="IPR009057">
    <property type="entry name" value="Homeodomain-like_sf"/>
</dbReference>
<dbReference type="PROSITE" id="PS00041">
    <property type="entry name" value="HTH_ARAC_FAMILY_1"/>
    <property type="match status" value="1"/>
</dbReference>
<keyword evidence="4" id="KW-0472">Membrane</keyword>
<evidence type="ECO:0000256" key="4">
    <source>
        <dbReference type="SAM" id="Phobius"/>
    </source>
</evidence>
<keyword evidence="2" id="KW-0238">DNA-binding</keyword>
<dbReference type="EMBL" id="JBHTKX010000003">
    <property type="protein sequence ID" value="MFD1130423.1"/>
    <property type="molecule type" value="Genomic_DNA"/>
</dbReference>
<keyword evidence="7" id="KW-1185">Reference proteome</keyword>
<dbReference type="PRINTS" id="PR00032">
    <property type="entry name" value="HTHARAC"/>
</dbReference>
<name>A0ABW3PYQ2_9BACL</name>
<dbReference type="PANTHER" id="PTHR43280:SF10">
    <property type="entry name" value="REGULATORY PROTEIN POCR"/>
    <property type="match status" value="1"/>
</dbReference>
<dbReference type="InterPro" id="IPR018060">
    <property type="entry name" value="HTH_AraC"/>
</dbReference>
<dbReference type="InterPro" id="IPR018062">
    <property type="entry name" value="HTH_AraC-typ_CS"/>
</dbReference>
<dbReference type="InterPro" id="IPR020449">
    <property type="entry name" value="Tscrpt_reg_AraC-type_HTH"/>
</dbReference>
<dbReference type="Gene3D" id="1.10.10.60">
    <property type="entry name" value="Homeodomain-like"/>
    <property type="match status" value="2"/>
</dbReference>
<dbReference type="Gene3D" id="3.30.450.20">
    <property type="entry name" value="PAS domain"/>
    <property type="match status" value="1"/>
</dbReference>
<comment type="caution">
    <text evidence="6">The sequence shown here is derived from an EMBL/GenBank/DDBJ whole genome shotgun (WGS) entry which is preliminary data.</text>
</comment>
<protein>
    <submittedName>
        <fullName evidence="6">AraC family transcriptional regulator</fullName>
    </submittedName>
</protein>
<evidence type="ECO:0000313" key="7">
    <source>
        <dbReference type="Proteomes" id="UP001597169"/>
    </source>
</evidence>
<keyword evidence="4" id="KW-1133">Transmembrane helix</keyword>
<evidence type="ECO:0000259" key="5">
    <source>
        <dbReference type="PROSITE" id="PS01124"/>
    </source>
</evidence>
<dbReference type="RefSeq" id="WP_251583804.1">
    <property type="nucleotide sequence ID" value="NZ_JBHTKX010000003.1"/>
</dbReference>
<dbReference type="Proteomes" id="UP001597169">
    <property type="component" value="Unassembled WGS sequence"/>
</dbReference>
<feature type="transmembrane region" description="Helical" evidence="4">
    <location>
        <begin position="312"/>
        <end position="336"/>
    </location>
</feature>
<reference evidence="7" key="1">
    <citation type="journal article" date="2019" name="Int. J. Syst. Evol. Microbiol.">
        <title>The Global Catalogue of Microorganisms (GCM) 10K type strain sequencing project: providing services to taxonomists for standard genome sequencing and annotation.</title>
        <authorList>
            <consortium name="The Broad Institute Genomics Platform"/>
            <consortium name="The Broad Institute Genome Sequencing Center for Infectious Disease"/>
            <person name="Wu L."/>
            <person name="Ma J."/>
        </authorList>
    </citation>
    <scope>NUCLEOTIDE SEQUENCE [LARGE SCALE GENOMIC DNA]</scope>
    <source>
        <strain evidence="7">CCUG 53519</strain>
    </source>
</reference>
<feature type="transmembrane region" description="Helical" evidence="4">
    <location>
        <begin position="12"/>
        <end position="35"/>
    </location>
</feature>